<organism evidence="1 2">
    <name type="scientific">Roseococcus pinisoli</name>
    <dbReference type="NCBI Taxonomy" id="2835040"/>
    <lineage>
        <taxon>Bacteria</taxon>
        <taxon>Pseudomonadati</taxon>
        <taxon>Pseudomonadota</taxon>
        <taxon>Alphaproteobacteria</taxon>
        <taxon>Acetobacterales</taxon>
        <taxon>Roseomonadaceae</taxon>
        <taxon>Roseococcus</taxon>
    </lineage>
</organism>
<name>A0ABS5Q834_9PROT</name>
<reference evidence="1 2" key="1">
    <citation type="submission" date="2021-05" db="EMBL/GenBank/DDBJ databases">
        <title>Roseococcus sp. XZZS9, whole genome shotgun sequencing project.</title>
        <authorList>
            <person name="Zhao G."/>
            <person name="Shen L."/>
        </authorList>
    </citation>
    <scope>NUCLEOTIDE SEQUENCE [LARGE SCALE GENOMIC DNA]</scope>
    <source>
        <strain evidence="1 2">XZZS9</strain>
    </source>
</reference>
<dbReference type="Pfam" id="PF06233">
    <property type="entry name" value="Usg"/>
    <property type="match status" value="1"/>
</dbReference>
<sequence>MFEALVPVVRPSGWHPDWRLMTAEVLYGMPDHPAVLQTFIWQKHDLAPEFPELARFLDFWRREIEGPLHSVRVASEALIRPAELRYSNGVFTLH</sequence>
<comment type="caution">
    <text evidence="1">The sequence shown here is derived from an EMBL/GenBank/DDBJ whole genome shotgun (WGS) entry which is preliminary data.</text>
</comment>
<dbReference type="Proteomes" id="UP000766336">
    <property type="component" value="Unassembled WGS sequence"/>
</dbReference>
<dbReference type="RefSeq" id="WP_213668489.1">
    <property type="nucleotide sequence ID" value="NZ_JAHCDA010000001.1"/>
</dbReference>
<dbReference type="EMBL" id="JAHCDA010000001">
    <property type="protein sequence ID" value="MBS7809826.1"/>
    <property type="molecule type" value="Genomic_DNA"/>
</dbReference>
<gene>
    <name evidence="1" type="ORF">KHU32_02680</name>
</gene>
<keyword evidence="2" id="KW-1185">Reference proteome</keyword>
<accession>A0ABS5Q834</accession>
<proteinExistence type="predicted"/>
<dbReference type="InterPro" id="IPR009354">
    <property type="entry name" value="Usg"/>
</dbReference>
<evidence type="ECO:0000313" key="1">
    <source>
        <dbReference type="EMBL" id="MBS7809826.1"/>
    </source>
</evidence>
<protein>
    <submittedName>
        <fullName evidence="1">Usg-like family protein</fullName>
    </submittedName>
</protein>
<evidence type="ECO:0000313" key="2">
    <source>
        <dbReference type="Proteomes" id="UP000766336"/>
    </source>
</evidence>